<dbReference type="SUPFAM" id="SSF56784">
    <property type="entry name" value="HAD-like"/>
    <property type="match status" value="1"/>
</dbReference>
<organism evidence="1 2">
    <name type="scientific">candidate division WWE3 bacterium</name>
    <dbReference type="NCBI Taxonomy" id="2053526"/>
    <lineage>
        <taxon>Bacteria</taxon>
        <taxon>Katanobacteria</taxon>
    </lineage>
</organism>
<dbReference type="EMBL" id="JAGQKZ010000001">
    <property type="protein sequence ID" value="MCA9391645.1"/>
    <property type="molecule type" value="Genomic_DNA"/>
</dbReference>
<dbReference type="InterPro" id="IPR023214">
    <property type="entry name" value="HAD_sf"/>
</dbReference>
<proteinExistence type="predicted"/>
<reference evidence="1" key="1">
    <citation type="submission" date="2020-04" db="EMBL/GenBank/DDBJ databases">
        <authorList>
            <person name="Zhang T."/>
        </authorList>
    </citation>
    <scope>NUCLEOTIDE SEQUENCE</scope>
    <source>
        <strain evidence="1">HKST-UBA03</strain>
    </source>
</reference>
<comment type="caution">
    <text evidence="1">The sequence shown here is derived from an EMBL/GenBank/DDBJ whole genome shotgun (WGS) entry which is preliminary data.</text>
</comment>
<gene>
    <name evidence="1" type="ORF">KC614_00380</name>
</gene>
<name>A0A955RRL3_UNCKA</name>
<dbReference type="Gene3D" id="3.40.50.1000">
    <property type="entry name" value="HAD superfamily/HAD-like"/>
    <property type="match status" value="1"/>
</dbReference>
<keyword evidence="1" id="KW-0378">Hydrolase</keyword>
<dbReference type="GO" id="GO:0016787">
    <property type="term" value="F:hydrolase activity"/>
    <property type="evidence" value="ECO:0007669"/>
    <property type="project" value="UniProtKB-KW"/>
</dbReference>
<accession>A0A955RRL3</accession>
<reference evidence="1" key="2">
    <citation type="journal article" date="2021" name="Microbiome">
        <title>Successional dynamics and alternative stable states in a saline activated sludge microbial community over 9 years.</title>
        <authorList>
            <person name="Wang Y."/>
            <person name="Ye J."/>
            <person name="Ju F."/>
            <person name="Liu L."/>
            <person name="Boyd J.A."/>
            <person name="Deng Y."/>
            <person name="Parks D.H."/>
            <person name="Jiang X."/>
            <person name="Yin X."/>
            <person name="Woodcroft B.J."/>
            <person name="Tyson G.W."/>
            <person name="Hugenholtz P."/>
            <person name="Polz M.F."/>
            <person name="Zhang T."/>
        </authorList>
    </citation>
    <scope>NUCLEOTIDE SEQUENCE</scope>
    <source>
        <strain evidence="1">HKST-UBA03</strain>
    </source>
</reference>
<sequence length="153" mass="16557">MNYEVPGVGEIEIKVIVLDLNGTLSVNGQVPDGVKQRLDKLNELGIEIVLFTGDQRGTAQDLCDDLGISFVRCKSLEEKEKAMGNYDSETTAAIGNARIDIGTFKKAKVSVATLQAEGIHAGILEHVDVVVPTINDALDFFIDTNTFAATMRM</sequence>
<dbReference type="Proteomes" id="UP000751518">
    <property type="component" value="Unassembled WGS sequence"/>
</dbReference>
<evidence type="ECO:0000313" key="1">
    <source>
        <dbReference type="EMBL" id="MCA9391645.1"/>
    </source>
</evidence>
<dbReference type="AlphaFoldDB" id="A0A955RRL3"/>
<protein>
    <submittedName>
        <fullName evidence="1">HAD hydrolase family protein</fullName>
    </submittedName>
</protein>
<evidence type="ECO:0000313" key="2">
    <source>
        <dbReference type="Proteomes" id="UP000751518"/>
    </source>
</evidence>
<dbReference type="InterPro" id="IPR036412">
    <property type="entry name" value="HAD-like_sf"/>
</dbReference>